<keyword evidence="2 3" id="KW-0040">ANK repeat</keyword>
<dbReference type="AlphaFoldDB" id="A0A6H5HZ13"/>
<dbReference type="GO" id="GO:0005634">
    <property type="term" value="C:nucleus"/>
    <property type="evidence" value="ECO:0007669"/>
    <property type="project" value="TreeGrafter"/>
</dbReference>
<dbReference type="InterPro" id="IPR002110">
    <property type="entry name" value="Ankyrin_rpt"/>
</dbReference>
<organism evidence="4 5">
    <name type="scientific">Trichogramma brassicae</name>
    <dbReference type="NCBI Taxonomy" id="86971"/>
    <lineage>
        <taxon>Eukaryota</taxon>
        <taxon>Metazoa</taxon>
        <taxon>Ecdysozoa</taxon>
        <taxon>Arthropoda</taxon>
        <taxon>Hexapoda</taxon>
        <taxon>Insecta</taxon>
        <taxon>Pterygota</taxon>
        <taxon>Neoptera</taxon>
        <taxon>Endopterygota</taxon>
        <taxon>Hymenoptera</taxon>
        <taxon>Apocrita</taxon>
        <taxon>Proctotrupomorpha</taxon>
        <taxon>Chalcidoidea</taxon>
        <taxon>Trichogrammatidae</taxon>
        <taxon>Trichogramma</taxon>
    </lineage>
</organism>
<evidence type="ECO:0000256" key="2">
    <source>
        <dbReference type="ARBA" id="ARBA00023043"/>
    </source>
</evidence>
<dbReference type="GO" id="GO:0010468">
    <property type="term" value="P:regulation of gene expression"/>
    <property type="evidence" value="ECO:0007669"/>
    <property type="project" value="TreeGrafter"/>
</dbReference>
<accession>A0A6H5HZ13</accession>
<dbReference type="PROSITE" id="PS50088">
    <property type="entry name" value="ANK_REPEAT"/>
    <property type="match status" value="4"/>
</dbReference>
<proteinExistence type="predicted"/>
<dbReference type="PROSITE" id="PS50297">
    <property type="entry name" value="ANK_REP_REGION"/>
    <property type="match status" value="4"/>
</dbReference>
<evidence type="ECO:0000256" key="1">
    <source>
        <dbReference type="ARBA" id="ARBA00022737"/>
    </source>
</evidence>
<dbReference type="Pfam" id="PF12796">
    <property type="entry name" value="Ank_2"/>
    <property type="match status" value="2"/>
</dbReference>
<dbReference type="PANTHER" id="PTHR24124">
    <property type="entry name" value="ANKYRIN REPEAT FAMILY A"/>
    <property type="match status" value="1"/>
</dbReference>
<gene>
    <name evidence="4" type="ORF">TBRA_LOCUS2501</name>
</gene>
<sequence length="834" mass="93737">MAEISFGKGNDKKIKDLLSDYTKMVEFLLSKGASPNVADARGRTPLHIVCQGEKNLALAPELMKICDDKQVPLTIDVRGVMGRTALHVAMEHHNIFVAVELLAKGANQNSADEEASTPLHLICRDDKCSSAVVKVFLTINEGPIDRPVQVDARDNLGRTPLQWAVAHLEPEKVDLLLDHGADLSNFVFPSEDYFAKKNKLDCTLQVVVFHTMSIVNSLERKGYQMDQTAALTIMKTFAKYGLFVESIDIRECLSDDKYFKRIATEQLVKQNLSLYDFLQLTSLEMFTFFTKNDYETFKPKFSSILPKYREAFDLYLCQTVAGVFFRKWALALFSLSEKKKEEIGRMTIKDLWDTCMASAKKDAKKNAKKDAKKNLLALFALTISAQPVIDDEQPENSLEIDLSELDDVESRNPALAIAVRVLAGAFRWAAKHCLKEAAQNCRQHWKHPKALVNCAQSCFVYKAMANNTRSLDEMISLQNNTDWSIEEQPRELLSKLDALIENWEGQLPDLSNIFRPKQMNWLIWHDCMYGAGRKVVNFAIRTGYKNQPDTGEDGKPVLRHGTPIHFWAVGEYDSEIVRELFMIYDRFDVNYVDETGFTHFHVACRHGCEDIVQEFLKKGQDPNCLMPETGDSPLHLAVANNHKDVAALLLNSGANPNLTNAEGSTPLHAFCQQTYDKSTKISCEPSSEVSAMLALTLEYTETVKLLVSQGADPNVADARGLAPLHIACQGKYNVMMSLELMEICKMQEVQLNIDARDKMSRSAFDVALEHHNIIVADDLLSRGAEPYFVVEGAQEQQQLQPVSSSLLCKSFLGSCWPRVLVAKLHAHPKHNCTS</sequence>
<keyword evidence="5" id="KW-1185">Reference proteome</keyword>
<dbReference type="PRINTS" id="PR01415">
    <property type="entry name" value="ANKYRIN"/>
</dbReference>
<dbReference type="SUPFAM" id="SSF48403">
    <property type="entry name" value="Ankyrin repeat"/>
    <property type="match status" value="2"/>
</dbReference>
<dbReference type="Pfam" id="PF13637">
    <property type="entry name" value="Ank_4"/>
    <property type="match status" value="1"/>
</dbReference>
<dbReference type="PANTHER" id="PTHR24124:SF14">
    <property type="entry name" value="CHROMOSOME UNDETERMINED SCAFFOLD_25, WHOLE GENOME SHOTGUN SEQUENCE"/>
    <property type="match status" value="1"/>
</dbReference>
<keyword evidence="1" id="KW-0677">Repeat</keyword>
<dbReference type="EMBL" id="CADCXV010000491">
    <property type="protein sequence ID" value="CAB0030502.1"/>
    <property type="molecule type" value="Genomic_DNA"/>
</dbReference>
<name>A0A6H5HZ13_9HYME</name>
<feature type="repeat" description="ANK" evidence="3">
    <location>
        <begin position="595"/>
        <end position="623"/>
    </location>
</feature>
<feature type="repeat" description="ANK" evidence="3">
    <location>
        <begin position="629"/>
        <end position="661"/>
    </location>
</feature>
<evidence type="ECO:0000313" key="5">
    <source>
        <dbReference type="Proteomes" id="UP000479190"/>
    </source>
</evidence>
<protein>
    <submittedName>
        <fullName evidence="4">Uncharacterized protein</fullName>
    </submittedName>
</protein>
<evidence type="ECO:0000313" key="4">
    <source>
        <dbReference type="EMBL" id="CAB0030502.1"/>
    </source>
</evidence>
<feature type="repeat" description="ANK" evidence="3">
    <location>
        <begin position="156"/>
        <end position="184"/>
    </location>
</feature>
<dbReference type="InterPro" id="IPR036770">
    <property type="entry name" value="Ankyrin_rpt-contain_sf"/>
</dbReference>
<dbReference type="Gene3D" id="1.25.40.20">
    <property type="entry name" value="Ankyrin repeat-containing domain"/>
    <property type="match status" value="3"/>
</dbReference>
<feature type="repeat" description="ANK" evidence="3">
    <location>
        <begin position="81"/>
        <end position="113"/>
    </location>
</feature>
<dbReference type="OrthoDB" id="21416at2759"/>
<reference evidence="4 5" key="1">
    <citation type="submission" date="2020-02" db="EMBL/GenBank/DDBJ databases">
        <authorList>
            <person name="Ferguson B K."/>
        </authorList>
    </citation>
    <scope>NUCLEOTIDE SEQUENCE [LARGE SCALE GENOMIC DNA]</scope>
</reference>
<dbReference type="Proteomes" id="UP000479190">
    <property type="component" value="Unassembled WGS sequence"/>
</dbReference>
<evidence type="ECO:0000256" key="3">
    <source>
        <dbReference type="PROSITE-ProRule" id="PRU00023"/>
    </source>
</evidence>
<dbReference type="SMART" id="SM00248">
    <property type="entry name" value="ANK"/>
    <property type="match status" value="9"/>
</dbReference>